<sequence length="387" mass="44275">MRVDSCQNGWDRTFGWPGILLSVGDESQVFTCARLPFPCRLHHGNSLNIIIIDILSQKEMLSAVNRLLQAIAAADILTMMTYIPYSFFYYIMHGTEESEERNTRSATCYLVFHVIFSLMSHTISIWLTVTVTLFRYLHIGTQRGKKWCTVQAANLCIGIICVLSLVLYVPHMLVINIKQYSDNSTNFTWYHIDNDGSHYGNYKHLNMTQYVLLAIFVKITPSLLLIGLSGLIINFIVAAHKRYKAMRKNSAVGSELVSLSRDSTFSTCNQQLSLQSVKTRKKRKLMKSLNQRHRDKRAQQITKMILAVAIIFTAVELPQGLISVLCLFVKQFFEKVYWPLGNFLDLITILSCWVNFIILCGMSSQFWQLLAGWFKCLSCSKRSSSEK</sequence>
<dbReference type="OrthoDB" id="5864054at2759"/>
<proteinExistence type="predicted"/>
<organism evidence="7 8">
    <name type="scientific">Bugula neritina</name>
    <name type="common">Brown bryozoan</name>
    <name type="synonym">Sertularia neritina</name>
    <dbReference type="NCBI Taxonomy" id="10212"/>
    <lineage>
        <taxon>Eukaryota</taxon>
        <taxon>Metazoa</taxon>
        <taxon>Spiralia</taxon>
        <taxon>Lophotrochozoa</taxon>
        <taxon>Bryozoa</taxon>
        <taxon>Gymnolaemata</taxon>
        <taxon>Cheilostomatida</taxon>
        <taxon>Flustrina</taxon>
        <taxon>Buguloidea</taxon>
        <taxon>Bugulidae</taxon>
        <taxon>Bugula</taxon>
    </lineage>
</organism>
<comment type="caution">
    <text evidence="7">The sequence shown here is derived from an EMBL/GenBank/DDBJ whole genome shotgun (WGS) entry which is preliminary data.</text>
</comment>
<dbReference type="GO" id="GO:0008528">
    <property type="term" value="F:G protein-coupled peptide receptor activity"/>
    <property type="evidence" value="ECO:0007669"/>
    <property type="project" value="InterPro"/>
</dbReference>
<feature type="transmembrane region" description="Helical" evidence="5">
    <location>
        <begin position="67"/>
        <end position="91"/>
    </location>
</feature>
<evidence type="ECO:0000256" key="3">
    <source>
        <dbReference type="ARBA" id="ARBA00022989"/>
    </source>
</evidence>
<dbReference type="InterPro" id="IPR019427">
    <property type="entry name" value="7TM_GPCR_serpentine_rcpt_Srw"/>
</dbReference>
<dbReference type="InterPro" id="IPR017452">
    <property type="entry name" value="GPCR_Rhodpsn_7TM"/>
</dbReference>
<feature type="domain" description="G-protein coupled receptors family 1 profile" evidence="6">
    <location>
        <begin position="44"/>
        <end position="359"/>
    </location>
</feature>
<dbReference type="PROSITE" id="PS50262">
    <property type="entry name" value="G_PROTEIN_RECEP_F1_2"/>
    <property type="match status" value="1"/>
</dbReference>
<dbReference type="CDD" id="cd14978">
    <property type="entry name" value="7tmA_FMRFamide_R-like"/>
    <property type="match status" value="1"/>
</dbReference>
<dbReference type="Gene3D" id="1.20.1070.10">
    <property type="entry name" value="Rhodopsin 7-helix transmembrane proteins"/>
    <property type="match status" value="1"/>
</dbReference>
<keyword evidence="4 5" id="KW-0472">Membrane</keyword>
<dbReference type="SUPFAM" id="SSF81321">
    <property type="entry name" value="Family A G protein-coupled receptor-like"/>
    <property type="match status" value="1"/>
</dbReference>
<reference evidence="7" key="1">
    <citation type="submission" date="2020-06" db="EMBL/GenBank/DDBJ databases">
        <title>Draft genome of Bugula neritina, a colonial animal packing powerful symbionts and potential medicines.</title>
        <authorList>
            <person name="Rayko M."/>
        </authorList>
    </citation>
    <scope>NUCLEOTIDE SEQUENCE [LARGE SCALE GENOMIC DNA]</scope>
    <source>
        <strain evidence="7">Kwan_BN1</strain>
    </source>
</reference>
<evidence type="ECO:0000256" key="1">
    <source>
        <dbReference type="ARBA" id="ARBA00004370"/>
    </source>
</evidence>
<dbReference type="InterPro" id="IPR053219">
    <property type="entry name" value="GPCR_Dmsr-1"/>
</dbReference>
<dbReference type="PANTHER" id="PTHR46273:SF4">
    <property type="entry name" value="AT19640P"/>
    <property type="match status" value="1"/>
</dbReference>
<protein>
    <recommendedName>
        <fullName evidence="6">G-protein coupled receptors family 1 profile domain-containing protein</fullName>
    </recommendedName>
</protein>
<feature type="transmembrane region" description="Helical" evidence="5">
    <location>
        <begin position="304"/>
        <end position="333"/>
    </location>
</feature>
<dbReference type="GO" id="GO:0005886">
    <property type="term" value="C:plasma membrane"/>
    <property type="evidence" value="ECO:0007669"/>
    <property type="project" value="TreeGrafter"/>
</dbReference>
<dbReference type="Pfam" id="PF10324">
    <property type="entry name" value="7TM_GPCR_Srw"/>
    <property type="match status" value="2"/>
</dbReference>
<dbReference type="EMBL" id="VXIV02000884">
    <property type="protein sequence ID" value="KAF6035390.1"/>
    <property type="molecule type" value="Genomic_DNA"/>
</dbReference>
<accession>A0A7J7K9R0</accession>
<comment type="subcellular location">
    <subcellularLocation>
        <location evidence="1">Membrane</location>
    </subcellularLocation>
</comment>
<feature type="transmembrane region" description="Helical" evidence="5">
    <location>
        <begin position="111"/>
        <end position="134"/>
    </location>
</feature>
<dbReference type="PANTHER" id="PTHR46273">
    <property type="entry name" value="MYOSUPPRESSIN RECEPTOR 1, ISOFORM B-RELATED"/>
    <property type="match status" value="1"/>
</dbReference>
<evidence type="ECO:0000256" key="4">
    <source>
        <dbReference type="ARBA" id="ARBA00023136"/>
    </source>
</evidence>
<evidence type="ECO:0000313" key="7">
    <source>
        <dbReference type="EMBL" id="KAF6035390.1"/>
    </source>
</evidence>
<evidence type="ECO:0000259" key="6">
    <source>
        <dbReference type="PROSITE" id="PS50262"/>
    </source>
</evidence>
<evidence type="ECO:0000256" key="2">
    <source>
        <dbReference type="ARBA" id="ARBA00022692"/>
    </source>
</evidence>
<name>A0A7J7K9R0_BUGNE</name>
<evidence type="ECO:0000313" key="8">
    <source>
        <dbReference type="Proteomes" id="UP000593567"/>
    </source>
</evidence>
<keyword evidence="3 5" id="KW-1133">Transmembrane helix</keyword>
<keyword evidence="2 5" id="KW-0812">Transmembrane</keyword>
<evidence type="ECO:0000256" key="5">
    <source>
        <dbReference type="SAM" id="Phobius"/>
    </source>
</evidence>
<keyword evidence="8" id="KW-1185">Reference proteome</keyword>
<dbReference type="AlphaFoldDB" id="A0A7J7K9R0"/>
<dbReference type="Proteomes" id="UP000593567">
    <property type="component" value="Unassembled WGS sequence"/>
</dbReference>
<feature type="transmembrane region" description="Helical" evidence="5">
    <location>
        <begin position="210"/>
        <end position="238"/>
    </location>
</feature>
<feature type="transmembrane region" description="Helical" evidence="5">
    <location>
        <begin position="155"/>
        <end position="177"/>
    </location>
</feature>
<gene>
    <name evidence="7" type="ORF">EB796_006302</name>
</gene>